<dbReference type="CDD" id="cd10027">
    <property type="entry name" value="UDG-F1-like"/>
    <property type="match status" value="1"/>
</dbReference>
<dbReference type="SUPFAM" id="SSF52141">
    <property type="entry name" value="Uracil-DNA glycosylase-like"/>
    <property type="match status" value="1"/>
</dbReference>
<dbReference type="InterPro" id="IPR002043">
    <property type="entry name" value="UDG_fam1"/>
</dbReference>
<evidence type="ECO:0000313" key="7">
    <source>
        <dbReference type="Proteomes" id="UP001211065"/>
    </source>
</evidence>
<evidence type="ECO:0000256" key="3">
    <source>
        <dbReference type="ARBA" id="ARBA00023204"/>
    </source>
</evidence>
<keyword evidence="2" id="KW-0378">Hydrolase</keyword>
<dbReference type="Gene3D" id="3.40.470.10">
    <property type="entry name" value="Uracil-DNA glycosylase-like domain"/>
    <property type="match status" value="1"/>
</dbReference>
<accession>A0AAD5U5R6</accession>
<dbReference type="GO" id="GO:0005739">
    <property type="term" value="C:mitochondrion"/>
    <property type="evidence" value="ECO:0007669"/>
    <property type="project" value="TreeGrafter"/>
</dbReference>
<evidence type="ECO:0000259" key="5">
    <source>
        <dbReference type="Pfam" id="PF03167"/>
    </source>
</evidence>
<dbReference type="PANTHER" id="PTHR11264:SF8">
    <property type="entry name" value="URACIL-DNA GLYCOSYLASE-LIKE DOMAIN-CONTAINING PROTEIN"/>
    <property type="match status" value="1"/>
</dbReference>
<evidence type="ECO:0000256" key="1">
    <source>
        <dbReference type="ARBA" id="ARBA00022763"/>
    </source>
</evidence>
<feature type="domain" description="Uracil-DNA glycosylase-like" evidence="5">
    <location>
        <begin position="142"/>
        <end position="296"/>
    </location>
</feature>
<dbReference type="InterPro" id="IPR005122">
    <property type="entry name" value="Uracil-DNA_glycosylase-like"/>
</dbReference>
<sequence>MGSGKEFRPGGRMEGKQQGFVYSKNRTTKRYTGSKNKRAIFEQVYAASKPTTVYKESPERDAQDVYKSSIVGESPGVYRCPVYNSSSTITQEQHISESRHSVDNQSYNIAPAWNIDISFVKKLFSVNFFPKNFFKIFHTIPYHSIKVVIIGQSPYPDPRHACGIAFQVPDDVIICPVSLKTLFKELESDIGIPKLRIRDCIKYWVSQGIFLTNASLTIGTGEPEYLRNHKYFWQDFSIEFIKRVSILKCPIILLGKDSWELEKYITHNKYLKFYHPASRDNQFDGCKMFSKINNLLDTPFDWLCRSA</sequence>
<feature type="compositionally biased region" description="Basic and acidic residues" evidence="4">
    <location>
        <begin position="1"/>
        <end position="15"/>
    </location>
</feature>
<keyword evidence="3" id="KW-0234">DNA repair</keyword>
<evidence type="ECO:0000256" key="2">
    <source>
        <dbReference type="ARBA" id="ARBA00022801"/>
    </source>
</evidence>
<evidence type="ECO:0000313" key="6">
    <source>
        <dbReference type="EMBL" id="KAJ3224068.1"/>
    </source>
</evidence>
<dbReference type="GO" id="GO:0097510">
    <property type="term" value="P:base-excision repair, AP site formation via deaminated base removal"/>
    <property type="evidence" value="ECO:0007669"/>
    <property type="project" value="TreeGrafter"/>
</dbReference>
<keyword evidence="1" id="KW-0227">DNA damage</keyword>
<dbReference type="PANTHER" id="PTHR11264">
    <property type="entry name" value="URACIL-DNA GLYCOSYLASE"/>
    <property type="match status" value="1"/>
</dbReference>
<evidence type="ECO:0000256" key="4">
    <source>
        <dbReference type="SAM" id="MobiDB-lite"/>
    </source>
</evidence>
<dbReference type="GO" id="GO:0004844">
    <property type="term" value="F:uracil DNA N-glycosylase activity"/>
    <property type="evidence" value="ECO:0007669"/>
    <property type="project" value="InterPro"/>
</dbReference>
<dbReference type="EMBL" id="JADGJW010000106">
    <property type="protein sequence ID" value="KAJ3224068.1"/>
    <property type="molecule type" value="Genomic_DNA"/>
</dbReference>
<organism evidence="6 7">
    <name type="scientific">Clydaea vesicula</name>
    <dbReference type="NCBI Taxonomy" id="447962"/>
    <lineage>
        <taxon>Eukaryota</taxon>
        <taxon>Fungi</taxon>
        <taxon>Fungi incertae sedis</taxon>
        <taxon>Chytridiomycota</taxon>
        <taxon>Chytridiomycota incertae sedis</taxon>
        <taxon>Chytridiomycetes</taxon>
        <taxon>Lobulomycetales</taxon>
        <taxon>Lobulomycetaceae</taxon>
        <taxon>Clydaea</taxon>
    </lineage>
</organism>
<reference evidence="6" key="1">
    <citation type="submission" date="2020-05" db="EMBL/GenBank/DDBJ databases">
        <title>Phylogenomic resolution of chytrid fungi.</title>
        <authorList>
            <person name="Stajich J.E."/>
            <person name="Amses K."/>
            <person name="Simmons R."/>
            <person name="Seto K."/>
            <person name="Myers J."/>
            <person name="Bonds A."/>
            <person name="Quandt C.A."/>
            <person name="Barry K."/>
            <person name="Liu P."/>
            <person name="Grigoriev I."/>
            <person name="Longcore J.E."/>
            <person name="James T.Y."/>
        </authorList>
    </citation>
    <scope>NUCLEOTIDE SEQUENCE</scope>
    <source>
        <strain evidence="6">JEL0476</strain>
    </source>
</reference>
<proteinExistence type="predicted"/>
<dbReference type="InterPro" id="IPR036895">
    <property type="entry name" value="Uracil-DNA_glycosylase-like_sf"/>
</dbReference>
<gene>
    <name evidence="6" type="ORF">HK099_000280</name>
</gene>
<name>A0AAD5U5R6_9FUNG</name>
<comment type="caution">
    <text evidence="6">The sequence shown here is derived from an EMBL/GenBank/DDBJ whole genome shotgun (WGS) entry which is preliminary data.</text>
</comment>
<protein>
    <recommendedName>
        <fullName evidence="5">Uracil-DNA glycosylase-like domain-containing protein</fullName>
    </recommendedName>
</protein>
<dbReference type="AlphaFoldDB" id="A0AAD5U5R6"/>
<feature type="region of interest" description="Disordered" evidence="4">
    <location>
        <begin position="1"/>
        <end position="33"/>
    </location>
</feature>
<dbReference type="GO" id="GO:0005634">
    <property type="term" value="C:nucleus"/>
    <property type="evidence" value="ECO:0007669"/>
    <property type="project" value="TreeGrafter"/>
</dbReference>
<dbReference type="Pfam" id="PF03167">
    <property type="entry name" value="UDG"/>
    <property type="match status" value="1"/>
</dbReference>
<dbReference type="Proteomes" id="UP001211065">
    <property type="component" value="Unassembled WGS sequence"/>
</dbReference>
<keyword evidence="7" id="KW-1185">Reference proteome</keyword>